<dbReference type="PIRSF" id="PIRSF001589">
    <property type="entry name" value="Asn_synthetase_glu-h"/>
    <property type="match status" value="1"/>
</dbReference>
<name>A0A154BLY9_ANASB</name>
<feature type="active site" description="For GATase activity" evidence="9">
    <location>
        <position position="2"/>
    </location>
</feature>
<dbReference type="AlphaFoldDB" id="A0A154BLY9"/>
<reference evidence="13 14" key="1">
    <citation type="submission" date="2016-02" db="EMBL/GenBank/DDBJ databases">
        <title>Anaerosporomusa subterraneum gen. nov., sp. nov., a spore-forming obligate anaerobe isolated from saprolite.</title>
        <authorList>
            <person name="Choi J.K."/>
            <person name="Shah M."/>
            <person name="Yee N."/>
        </authorList>
    </citation>
    <scope>NUCLEOTIDE SEQUENCE [LARGE SCALE GENOMIC DNA]</scope>
    <source>
        <strain evidence="13 14">RU4</strain>
    </source>
</reference>
<dbReference type="PANTHER" id="PTHR43284:SF1">
    <property type="entry name" value="ASPARAGINE SYNTHETASE"/>
    <property type="match status" value="1"/>
</dbReference>
<organism evidence="13 14">
    <name type="scientific">Anaerosporomusa subterranea</name>
    <dbReference type="NCBI Taxonomy" id="1794912"/>
    <lineage>
        <taxon>Bacteria</taxon>
        <taxon>Bacillati</taxon>
        <taxon>Bacillota</taxon>
        <taxon>Negativicutes</taxon>
        <taxon>Acetonemataceae</taxon>
        <taxon>Anaerosporomusa</taxon>
    </lineage>
</organism>
<keyword evidence="4 10" id="KW-0547">Nucleotide-binding</keyword>
<protein>
    <recommendedName>
        <fullName evidence="3">asparagine synthase (glutamine-hydrolyzing)</fullName>
        <ecNumber evidence="3">6.3.5.4</ecNumber>
    </recommendedName>
</protein>
<dbReference type="CDD" id="cd00712">
    <property type="entry name" value="AsnB"/>
    <property type="match status" value="1"/>
</dbReference>
<dbReference type="InterPro" id="IPR014729">
    <property type="entry name" value="Rossmann-like_a/b/a_fold"/>
</dbReference>
<keyword evidence="14" id="KW-1185">Reference proteome</keyword>
<dbReference type="InterPro" id="IPR001962">
    <property type="entry name" value="Asn_synthase"/>
</dbReference>
<dbReference type="SUPFAM" id="SSF52402">
    <property type="entry name" value="Adenine nucleotide alpha hydrolases-like"/>
    <property type="match status" value="1"/>
</dbReference>
<evidence type="ECO:0000256" key="5">
    <source>
        <dbReference type="ARBA" id="ARBA00022840"/>
    </source>
</evidence>
<dbReference type="InterPro" id="IPR006426">
    <property type="entry name" value="Asn_synth_AEB"/>
</dbReference>
<dbReference type="RefSeq" id="WP_066245529.1">
    <property type="nucleotide sequence ID" value="NZ_LSGP01000026.1"/>
</dbReference>
<evidence type="ECO:0000256" key="7">
    <source>
        <dbReference type="ARBA" id="ARBA00022962"/>
    </source>
</evidence>
<dbReference type="EMBL" id="LSGP01000026">
    <property type="protein sequence ID" value="KYZ74989.1"/>
    <property type="molecule type" value="Genomic_DNA"/>
</dbReference>
<evidence type="ECO:0000256" key="9">
    <source>
        <dbReference type="PIRSR" id="PIRSR001589-1"/>
    </source>
</evidence>
<keyword evidence="6 9" id="KW-0061">Asparagine biosynthesis</keyword>
<comment type="pathway">
    <text evidence="1">Amino-acid biosynthesis; L-asparagine biosynthesis; L-asparagine from L-aspartate (L-Gln route): step 1/1.</text>
</comment>
<dbReference type="Gene3D" id="3.40.50.620">
    <property type="entry name" value="HUPs"/>
    <property type="match status" value="1"/>
</dbReference>
<evidence type="ECO:0000256" key="3">
    <source>
        <dbReference type="ARBA" id="ARBA00012737"/>
    </source>
</evidence>
<dbReference type="PROSITE" id="PS51278">
    <property type="entry name" value="GATASE_TYPE_2"/>
    <property type="match status" value="1"/>
</dbReference>
<feature type="binding site" evidence="10">
    <location>
        <position position="294"/>
    </location>
    <ligand>
        <name>ATP</name>
        <dbReference type="ChEBI" id="CHEBI:30616"/>
    </ligand>
</feature>
<keyword evidence="7 9" id="KW-0315">Glutamine amidotransferase</keyword>
<dbReference type="STRING" id="1794912.AXX12_15530"/>
<dbReference type="GO" id="GO:0005524">
    <property type="term" value="F:ATP binding"/>
    <property type="evidence" value="ECO:0007669"/>
    <property type="project" value="UniProtKB-KW"/>
</dbReference>
<proteinExistence type="inferred from homology"/>
<dbReference type="InterPro" id="IPR033738">
    <property type="entry name" value="AsnB_N"/>
</dbReference>
<feature type="binding site" evidence="10">
    <location>
        <begin position="377"/>
        <end position="378"/>
    </location>
    <ligand>
        <name>ATP</name>
        <dbReference type="ChEBI" id="CHEBI:30616"/>
    </ligand>
</feature>
<sequence>MCGITGWVDWQQDVRGEREILDRMTATLAQRGPDASGVYLSKHAAIGHRRLSVVDLEGGKQPMLRRQDERSYVITYNGELYNTDELRQELVSRGHVFSSASDTEVLLRSYMEWGQKCMTKLNGIFAFGVWDEKNESLFLARDRIGVKPLFYTQVNEKLIFGSELKALLAHPCVKAIINHEGLAELLMVGPARTPGHGVFKGINELKPGQMLVFDRQGIHIAAYWKLESQPHEDSFAKTVSTVRYLIEDAVKRQLVSDVPLCTLLSGGLDSSAITAIAAINQQQNGDGSLETFSVDYIDNEKYFTSDSFQPDADGPWARKVAAYYTTNHHEIRLETAELASALPAALVARDLPGMTDVDTSLYLFSREIRKLATVGLSGECADEVFGGYPWFYRQDMIQATTFPWAARSENRLSWLKPEVVRAIRAEEYLASRYSDAVAETPRLTGEDVEAARMREIFYLSLTRFMPTLLDRKDRMSMAFGLELRVPFCDHRLVEYVWNVPWAMKNYQNREKGLLRHALTGLLPDDVLWRKKSPYPKTHNPQFLEIVRQWALTILNDQTSPVLQLINPSAIRQIAKADTSTVSLPWFGQLMGMPQLLAYVIQLDSWLQEYQVSIE</sequence>
<comment type="caution">
    <text evidence="13">The sequence shown here is derived from an EMBL/GenBank/DDBJ whole genome shotgun (WGS) entry which is preliminary data.</text>
</comment>
<evidence type="ECO:0000256" key="10">
    <source>
        <dbReference type="PIRSR" id="PIRSR001589-2"/>
    </source>
</evidence>
<dbReference type="Proteomes" id="UP000076268">
    <property type="component" value="Unassembled WGS sequence"/>
</dbReference>
<dbReference type="CDD" id="cd01991">
    <property type="entry name" value="Asn_synthase_B_C"/>
    <property type="match status" value="1"/>
</dbReference>
<accession>A0A154BLY9</accession>
<dbReference type="GO" id="GO:0005829">
    <property type="term" value="C:cytosol"/>
    <property type="evidence" value="ECO:0007669"/>
    <property type="project" value="TreeGrafter"/>
</dbReference>
<evidence type="ECO:0000256" key="4">
    <source>
        <dbReference type="ARBA" id="ARBA00022741"/>
    </source>
</evidence>
<gene>
    <name evidence="13" type="ORF">AXX12_15530</name>
</gene>
<dbReference type="Pfam" id="PF13537">
    <property type="entry name" value="GATase_7"/>
    <property type="match status" value="1"/>
</dbReference>
<keyword evidence="5 10" id="KW-0067">ATP-binding</keyword>
<feature type="binding site" evidence="10">
    <location>
        <position position="102"/>
    </location>
    <ligand>
        <name>L-glutamine</name>
        <dbReference type="ChEBI" id="CHEBI:58359"/>
    </ligand>
</feature>
<dbReference type="InterPro" id="IPR029055">
    <property type="entry name" value="Ntn_hydrolases_N"/>
</dbReference>
<dbReference type="Gene3D" id="3.60.20.10">
    <property type="entry name" value="Glutamine Phosphoribosylpyrophosphate, subunit 1, domain 1"/>
    <property type="match status" value="1"/>
</dbReference>
<evidence type="ECO:0000256" key="1">
    <source>
        <dbReference type="ARBA" id="ARBA00005187"/>
    </source>
</evidence>
<comment type="similarity">
    <text evidence="2">Belongs to the asparagine synthetase family.</text>
</comment>
<dbReference type="EC" id="6.3.5.4" evidence="3"/>
<keyword evidence="9" id="KW-0028">Amino-acid biosynthesis</keyword>
<comment type="catalytic activity">
    <reaction evidence="8">
        <text>L-aspartate + L-glutamine + ATP + H2O = L-asparagine + L-glutamate + AMP + diphosphate + H(+)</text>
        <dbReference type="Rhea" id="RHEA:12228"/>
        <dbReference type="ChEBI" id="CHEBI:15377"/>
        <dbReference type="ChEBI" id="CHEBI:15378"/>
        <dbReference type="ChEBI" id="CHEBI:29985"/>
        <dbReference type="ChEBI" id="CHEBI:29991"/>
        <dbReference type="ChEBI" id="CHEBI:30616"/>
        <dbReference type="ChEBI" id="CHEBI:33019"/>
        <dbReference type="ChEBI" id="CHEBI:58048"/>
        <dbReference type="ChEBI" id="CHEBI:58359"/>
        <dbReference type="ChEBI" id="CHEBI:456215"/>
        <dbReference type="EC" id="6.3.5.4"/>
    </reaction>
</comment>
<dbReference type="Pfam" id="PF00733">
    <property type="entry name" value="Asn_synthase"/>
    <property type="match status" value="1"/>
</dbReference>
<dbReference type="InterPro" id="IPR017932">
    <property type="entry name" value="GATase_2_dom"/>
</dbReference>
<dbReference type="OrthoDB" id="9763290at2"/>
<evidence type="ECO:0000256" key="6">
    <source>
        <dbReference type="ARBA" id="ARBA00022888"/>
    </source>
</evidence>
<dbReference type="InterPro" id="IPR051786">
    <property type="entry name" value="ASN_synthetase/amidase"/>
</dbReference>
<dbReference type="GO" id="GO:0006529">
    <property type="term" value="P:asparagine biosynthetic process"/>
    <property type="evidence" value="ECO:0007669"/>
    <property type="project" value="UniProtKB-KW"/>
</dbReference>
<dbReference type="NCBIfam" id="TIGR01536">
    <property type="entry name" value="asn_synth_AEB"/>
    <property type="match status" value="1"/>
</dbReference>
<dbReference type="GO" id="GO:0004066">
    <property type="term" value="F:asparagine synthase (glutamine-hydrolyzing) activity"/>
    <property type="evidence" value="ECO:0007669"/>
    <property type="project" value="UniProtKB-EC"/>
</dbReference>
<evidence type="ECO:0000256" key="8">
    <source>
        <dbReference type="ARBA" id="ARBA00048741"/>
    </source>
</evidence>
<dbReference type="PANTHER" id="PTHR43284">
    <property type="entry name" value="ASPARAGINE SYNTHETASE (GLUTAMINE-HYDROLYZING)"/>
    <property type="match status" value="1"/>
</dbReference>
<dbReference type="SUPFAM" id="SSF56235">
    <property type="entry name" value="N-terminal nucleophile aminohydrolases (Ntn hydrolases)"/>
    <property type="match status" value="1"/>
</dbReference>
<evidence type="ECO:0000313" key="14">
    <source>
        <dbReference type="Proteomes" id="UP000076268"/>
    </source>
</evidence>
<evidence type="ECO:0000256" key="2">
    <source>
        <dbReference type="ARBA" id="ARBA00005752"/>
    </source>
</evidence>
<evidence type="ECO:0000313" key="13">
    <source>
        <dbReference type="EMBL" id="KYZ74989.1"/>
    </source>
</evidence>
<feature type="binding site" evidence="10">
    <location>
        <position position="263"/>
    </location>
    <ligand>
        <name>ATP</name>
        <dbReference type="ChEBI" id="CHEBI:30616"/>
    </ligand>
</feature>
<feature type="domain" description="Glutamine amidotransferase type-2" evidence="12">
    <location>
        <begin position="2"/>
        <end position="216"/>
    </location>
</feature>
<evidence type="ECO:0000259" key="12">
    <source>
        <dbReference type="PROSITE" id="PS51278"/>
    </source>
</evidence>
<feature type="site" description="Important for beta-aspartyl-AMP intermediate formation" evidence="11">
    <location>
        <position position="379"/>
    </location>
</feature>
<evidence type="ECO:0000256" key="11">
    <source>
        <dbReference type="PIRSR" id="PIRSR001589-3"/>
    </source>
</evidence>